<gene>
    <name evidence="2" type="primary">FZD6</name>
</gene>
<dbReference type="SUPFAM" id="SSF63501">
    <property type="entry name" value="Frizzled cysteine-rich domain"/>
    <property type="match status" value="1"/>
</dbReference>
<proteinExistence type="evidence at transcript level"/>
<keyword evidence="1" id="KW-0732">Signal</keyword>
<organism evidence="2">
    <name type="scientific">Aquarana catesbeiana</name>
    <name type="common">American bullfrog</name>
    <name type="synonym">Rana catesbeiana</name>
    <dbReference type="NCBI Taxonomy" id="8400"/>
    <lineage>
        <taxon>Eukaryota</taxon>
        <taxon>Metazoa</taxon>
        <taxon>Chordata</taxon>
        <taxon>Craniata</taxon>
        <taxon>Vertebrata</taxon>
        <taxon>Euteleostomi</taxon>
        <taxon>Amphibia</taxon>
        <taxon>Batrachia</taxon>
        <taxon>Anura</taxon>
        <taxon>Neobatrachia</taxon>
        <taxon>Ranoidea</taxon>
        <taxon>Ranidae</taxon>
        <taxon>Aquarana</taxon>
    </lineage>
</organism>
<protein>
    <submittedName>
        <fullName evidence="2">Frizzled-6</fullName>
    </submittedName>
</protein>
<dbReference type="Gene3D" id="1.10.2000.10">
    <property type="entry name" value="Frizzled cysteine-rich domain"/>
    <property type="match status" value="1"/>
</dbReference>
<feature type="chain" id="PRO_5002907868" evidence="1">
    <location>
        <begin position="20"/>
        <end position="67"/>
    </location>
</feature>
<evidence type="ECO:0000313" key="2">
    <source>
        <dbReference type="EMBL" id="ACO51873.1"/>
    </source>
</evidence>
<dbReference type="AlphaFoldDB" id="C1C4G3"/>
<accession>C1C4G3</accession>
<reference evidence="2" key="1">
    <citation type="submission" date="2009-04" db="EMBL/GenBank/DDBJ databases">
        <title>Rana catesbeiana ESTs and full-length cDNAs.</title>
        <authorList>
            <person name="Helbing C.C."/>
            <person name="Veldhoen N."/>
            <person name="Leong J."/>
            <person name="Koop B.F."/>
        </authorList>
    </citation>
    <scope>NUCLEOTIDE SEQUENCE</scope>
    <source>
        <tissue evidence="2">Mixed tissue</tissue>
    </source>
</reference>
<dbReference type="InterPro" id="IPR036790">
    <property type="entry name" value="Frizzled_dom_sf"/>
</dbReference>
<sequence length="67" mass="7647">MWHCGILILSTLLLPVIYGHSAFTCEPIAVPRCIGMSYNMTFFPNFLGHYDQRIAAAQMEVSRTFHQ</sequence>
<evidence type="ECO:0000256" key="1">
    <source>
        <dbReference type="SAM" id="SignalP"/>
    </source>
</evidence>
<feature type="signal peptide" evidence="1">
    <location>
        <begin position="1"/>
        <end position="19"/>
    </location>
</feature>
<name>C1C4G3_AQUCT</name>
<dbReference type="EMBL" id="BT081742">
    <property type="protein sequence ID" value="ACO51873.1"/>
    <property type="molecule type" value="mRNA"/>
</dbReference>